<protein>
    <recommendedName>
        <fullName evidence="3">DRBM domain-containing protein</fullName>
    </recommendedName>
</protein>
<accession>A0A194XLS9</accession>
<dbReference type="Proteomes" id="UP000070700">
    <property type="component" value="Unassembled WGS sequence"/>
</dbReference>
<dbReference type="AlphaFoldDB" id="A0A194XLS9"/>
<gene>
    <name evidence="4" type="ORF">LY89DRAFT_715327</name>
</gene>
<dbReference type="GeneID" id="28827922"/>
<dbReference type="OrthoDB" id="5222339at2759"/>
<dbReference type="InParanoid" id="A0A194XLS9"/>
<dbReference type="EMBL" id="KQ947408">
    <property type="protein sequence ID" value="KUJ21039.1"/>
    <property type="molecule type" value="Genomic_DNA"/>
</dbReference>
<dbReference type="Gene3D" id="3.30.160.20">
    <property type="match status" value="2"/>
</dbReference>
<dbReference type="Pfam" id="PF00035">
    <property type="entry name" value="dsrm"/>
    <property type="match status" value="1"/>
</dbReference>
<feature type="compositionally biased region" description="Basic and acidic residues" evidence="2">
    <location>
        <begin position="42"/>
        <end position="56"/>
    </location>
</feature>
<sequence>MENSGPAMDMLVTDLHPPQPAQVIKVEPVKYISMDDWMQDQIERDALQAQESRKESGPPPTKKQKNSIPSLGPEMFAVEEEARKALGDENWVGLLQRYCDVNPQHKVKHEEHTISQPLPRFQCITTLKGISEEFGAGDPQTESHLVSFSNKKIAKQYASKKAVDWLIANKYMPGDGNVTFAIPTLLPSELVSEQEALKTLADENWVNLLNQYCQANGKRIPKYEETSVGSKPTRFQCTITIEGLPTSFGCTNSTDQELLTFSSKRPSKQYAAKQAVDWLIANNHMPADGTIKFPKVPQVLQRTATPTATISTSPNLQGTPYTAQVPDLCYRLNIPAPSYVLKPAAAVPNCPLWDGYADFAGHPRFGDEGKVGNVANVVGKKNAKEALAKQVFVFLKGIEANRLKQYEEEDKKRKRSPASSQTEVSSASAVGVQA</sequence>
<dbReference type="RefSeq" id="XP_018075394.1">
    <property type="nucleotide sequence ID" value="XM_018218196.1"/>
</dbReference>
<name>A0A194XLS9_MOLSC</name>
<feature type="domain" description="DRBM" evidence="3">
    <location>
        <begin position="204"/>
        <end position="281"/>
    </location>
</feature>
<dbReference type="InterPro" id="IPR014720">
    <property type="entry name" value="dsRBD_dom"/>
</dbReference>
<reference evidence="4 5" key="1">
    <citation type="submission" date="2015-10" db="EMBL/GenBank/DDBJ databases">
        <title>Full genome of DAOMC 229536 Phialocephala scopiformis, a fungal endophyte of spruce producing the potent anti-insectan compound rugulosin.</title>
        <authorList>
            <consortium name="DOE Joint Genome Institute"/>
            <person name="Walker A.K."/>
            <person name="Frasz S.L."/>
            <person name="Seifert K.A."/>
            <person name="Miller J.D."/>
            <person name="Mondo S.J."/>
            <person name="Labutti K."/>
            <person name="Lipzen A."/>
            <person name="Dockter R."/>
            <person name="Kennedy M."/>
            <person name="Grigoriev I.V."/>
            <person name="Spatafora J.W."/>
        </authorList>
    </citation>
    <scope>NUCLEOTIDE SEQUENCE [LARGE SCALE GENOMIC DNA]</scope>
    <source>
        <strain evidence="4 5">CBS 120377</strain>
    </source>
</reference>
<evidence type="ECO:0000259" key="3">
    <source>
        <dbReference type="PROSITE" id="PS50137"/>
    </source>
</evidence>
<evidence type="ECO:0000313" key="5">
    <source>
        <dbReference type="Proteomes" id="UP000070700"/>
    </source>
</evidence>
<evidence type="ECO:0000256" key="1">
    <source>
        <dbReference type="PROSITE-ProRule" id="PRU00266"/>
    </source>
</evidence>
<organism evidence="4 5">
    <name type="scientific">Mollisia scopiformis</name>
    <name type="common">Conifer needle endophyte fungus</name>
    <name type="synonym">Phialocephala scopiformis</name>
    <dbReference type="NCBI Taxonomy" id="149040"/>
    <lineage>
        <taxon>Eukaryota</taxon>
        <taxon>Fungi</taxon>
        <taxon>Dikarya</taxon>
        <taxon>Ascomycota</taxon>
        <taxon>Pezizomycotina</taxon>
        <taxon>Leotiomycetes</taxon>
        <taxon>Helotiales</taxon>
        <taxon>Mollisiaceae</taxon>
        <taxon>Mollisia</taxon>
    </lineage>
</organism>
<evidence type="ECO:0000256" key="2">
    <source>
        <dbReference type="SAM" id="MobiDB-lite"/>
    </source>
</evidence>
<keyword evidence="5" id="KW-1185">Reference proteome</keyword>
<dbReference type="GO" id="GO:0003723">
    <property type="term" value="F:RNA binding"/>
    <property type="evidence" value="ECO:0007669"/>
    <property type="project" value="UniProtKB-UniRule"/>
</dbReference>
<proteinExistence type="predicted"/>
<evidence type="ECO:0000313" key="4">
    <source>
        <dbReference type="EMBL" id="KUJ21039.1"/>
    </source>
</evidence>
<dbReference type="SUPFAM" id="SSF54768">
    <property type="entry name" value="dsRNA-binding domain-like"/>
    <property type="match status" value="1"/>
</dbReference>
<dbReference type="PROSITE" id="PS50137">
    <property type="entry name" value="DS_RBD"/>
    <property type="match status" value="1"/>
</dbReference>
<dbReference type="SMART" id="SM00358">
    <property type="entry name" value="DSRM"/>
    <property type="match status" value="2"/>
</dbReference>
<feature type="region of interest" description="Disordered" evidence="2">
    <location>
        <begin position="42"/>
        <end position="72"/>
    </location>
</feature>
<dbReference type="KEGG" id="psco:LY89DRAFT_715327"/>
<feature type="compositionally biased region" description="Polar residues" evidence="2">
    <location>
        <begin position="417"/>
        <end position="428"/>
    </location>
</feature>
<feature type="region of interest" description="Disordered" evidence="2">
    <location>
        <begin position="405"/>
        <end position="434"/>
    </location>
</feature>
<keyword evidence="1" id="KW-0694">RNA-binding</keyword>